<dbReference type="Gene3D" id="3.40.630.30">
    <property type="match status" value="1"/>
</dbReference>
<feature type="domain" description="N-acetyltransferase" evidence="9">
    <location>
        <begin position="12"/>
        <end position="168"/>
    </location>
</feature>
<dbReference type="Pfam" id="PF00583">
    <property type="entry name" value="Acetyltransf_1"/>
    <property type="match status" value="1"/>
</dbReference>
<dbReference type="NCBIfam" id="TIGR02406">
    <property type="entry name" value="ectoine_EctA"/>
    <property type="match status" value="1"/>
</dbReference>
<evidence type="ECO:0000256" key="6">
    <source>
        <dbReference type="ARBA" id="ARBA00023315"/>
    </source>
</evidence>
<comment type="pathway">
    <text evidence="1 8">Amine and polyamine biosynthesis; ectoine biosynthesis; L-ectoine from L-aspartate 4-semialdehyde: step 2/3.</text>
</comment>
<comment type="function">
    <text evidence="8">Catalyzes the acetylation of L-2,4-diaminobutyrate (DABA) to gamma-N-acetyl-alpha,gamma-diaminobutyric acid (ADABA) with acetyl coenzyme A.</text>
</comment>
<evidence type="ECO:0000256" key="7">
    <source>
        <dbReference type="ARBA" id="ARBA00048924"/>
    </source>
</evidence>
<keyword evidence="11" id="KW-1185">Reference proteome</keyword>
<dbReference type="PROSITE" id="PS51186">
    <property type="entry name" value="GNAT"/>
    <property type="match status" value="1"/>
</dbReference>
<evidence type="ECO:0000256" key="5">
    <source>
        <dbReference type="ARBA" id="ARBA00022679"/>
    </source>
</evidence>
<dbReference type="GO" id="GO:0019491">
    <property type="term" value="P:ectoine biosynthetic process"/>
    <property type="evidence" value="ECO:0007669"/>
    <property type="project" value="UniProtKB-UniPathway"/>
</dbReference>
<dbReference type="RefSeq" id="WP_124945336.1">
    <property type="nucleotide sequence ID" value="NZ_BHVT01000010.1"/>
</dbReference>
<accession>A0A4R3Y4X3</accession>
<evidence type="ECO:0000256" key="3">
    <source>
        <dbReference type="ARBA" id="ARBA00012355"/>
    </source>
</evidence>
<comment type="caution">
    <text evidence="10">The sequence shown here is derived from an EMBL/GenBank/DDBJ whole genome shotgun (WGS) entry which is preliminary data.</text>
</comment>
<evidence type="ECO:0000259" key="9">
    <source>
        <dbReference type="PROSITE" id="PS51186"/>
    </source>
</evidence>
<dbReference type="EMBL" id="SMCO01000010">
    <property type="protein sequence ID" value="TCV85173.1"/>
    <property type="molecule type" value="Genomic_DNA"/>
</dbReference>
<keyword evidence="5 8" id="KW-0808">Transferase</keyword>
<keyword evidence="6 8" id="KW-0012">Acyltransferase</keyword>
<dbReference type="InterPro" id="IPR012772">
    <property type="entry name" value="Ectoine_EctA"/>
</dbReference>
<dbReference type="UniPathway" id="UPA00067">
    <property type="reaction ID" value="UER00122"/>
</dbReference>
<dbReference type="AlphaFoldDB" id="A0A4R3Y4X3"/>
<dbReference type="CDD" id="cd04301">
    <property type="entry name" value="NAT_SF"/>
    <property type="match status" value="1"/>
</dbReference>
<dbReference type="InterPro" id="IPR016181">
    <property type="entry name" value="Acyl_CoA_acyltransferase"/>
</dbReference>
<reference evidence="10 11" key="1">
    <citation type="submission" date="2019-03" db="EMBL/GenBank/DDBJ databases">
        <title>Genomic Encyclopedia of Type Strains, Phase IV (KMG-IV): sequencing the most valuable type-strain genomes for metagenomic binning, comparative biology and taxonomic classification.</title>
        <authorList>
            <person name="Goeker M."/>
        </authorList>
    </citation>
    <scope>NUCLEOTIDE SEQUENCE [LARGE SCALE GENOMIC DNA]</scope>
    <source>
        <strain evidence="10 11">DSM 100309</strain>
    </source>
</reference>
<comment type="catalytic activity">
    <reaction evidence="7 8">
        <text>L-2,4-diaminobutanoate + acetyl-CoA = (2S)-4-acetamido-2-aminobutanoate + CoA + H(+)</text>
        <dbReference type="Rhea" id="RHEA:16901"/>
        <dbReference type="ChEBI" id="CHEBI:15378"/>
        <dbReference type="ChEBI" id="CHEBI:57287"/>
        <dbReference type="ChEBI" id="CHEBI:57288"/>
        <dbReference type="ChEBI" id="CHEBI:58761"/>
        <dbReference type="ChEBI" id="CHEBI:58929"/>
        <dbReference type="EC" id="2.3.1.178"/>
    </reaction>
</comment>
<name>A0A4R3Y4X3_9PROT</name>
<dbReference type="SUPFAM" id="SSF55729">
    <property type="entry name" value="Acyl-CoA N-acyltransferases (Nat)"/>
    <property type="match status" value="1"/>
</dbReference>
<proteinExistence type="inferred from homology"/>
<dbReference type="Proteomes" id="UP000295367">
    <property type="component" value="Unassembled WGS sequence"/>
</dbReference>
<sequence length="179" mass="20374">MDTQTQRSTDTITLRLPRLEDGSRIYTLVKQSPPLDVNSEYLYFLQSSHFANTCVLAEQADTLAGFVSGYLINNQPEELFIWQVAVASEFRGQQLALRMIEELLKRPECKKVRSISTTISPSNRASQRLFEKLADRFGLTIAQQPFIEAQQFSQSGHEAEVLYRLSTQPESYINKHQGA</sequence>
<dbReference type="GO" id="GO:0033816">
    <property type="term" value="F:diaminobutyrate acetyltransferase activity"/>
    <property type="evidence" value="ECO:0007669"/>
    <property type="project" value="UniProtKB-EC"/>
</dbReference>
<evidence type="ECO:0000256" key="4">
    <source>
        <dbReference type="ARBA" id="ARBA00017935"/>
    </source>
</evidence>
<dbReference type="EC" id="2.3.1.178" evidence="3 8"/>
<organism evidence="10 11">
    <name type="scientific">Sulfurirhabdus autotrophica</name>
    <dbReference type="NCBI Taxonomy" id="1706046"/>
    <lineage>
        <taxon>Bacteria</taxon>
        <taxon>Pseudomonadati</taxon>
        <taxon>Pseudomonadota</taxon>
        <taxon>Betaproteobacteria</taxon>
        <taxon>Nitrosomonadales</taxon>
        <taxon>Sulfuricellaceae</taxon>
        <taxon>Sulfurirhabdus</taxon>
    </lineage>
</organism>
<evidence type="ECO:0000256" key="8">
    <source>
        <dbReference type="RuleBase" id="RU365045"/>
    </source>
</evidence>
<dbReference type="OrthoDB" id="2436196at2"/>
<evidence type="ECO:0000313" key="11">
    <source>
        <dbReference type="Proteomes" id="UP000295367"/>
    </source>
</evidence>
<dbReference type="InterPro" id="IPR000182">
    <property type="entry name" value="GNAT_dom"/>
</dbReference>
<evidence type="ECO:0000256" key="2">
    <source>
        <dbReference type="ARBA" id="ARBA00010712"/>
    </source>
</evidence>
<evidence type="ECO:0000256" key="1">
    <source>
        <dbReference type="ARBA" id="ARBA00004978"/>
    </source>
</evidence>
<protein>
    <recommendedName>
        <fullName evidence="4 8">L-2,4-diaminobutyric acid acetyltransferase</fullName>
        <shortName evidence="8">DABA acetyltransferase</shortName>
        <ecNumber evidence="3 8">2.3.1.178</ecNumber>
    </recommendedName>
</protein>
<comment type="similarity">
    <text evidence="2 8">Belongs to the acetyltransferase family. EctA subfamily.</text>
</comment>
<evidence type="ECO:0000313" key="10">
    <source>
        <dbReference type="EMBL" id="TCV85173.1"/>
    </source>
</evidence>
<gene>
    <name evidence="8" type="primary">ectA</name>
    <name evidence="10" type="ORF">EDC63_11062</name>
</gene>